<proteinExistence type="predicted"/>
<organism evidence="1 2">
    <name type="scientific">Actinomycetospora termitidis</name>
    <dbReference type="NCBI Taxonomy" id="3053470"/>
    <lineage>
        <taxon>Bacteria</taxon>
        <taxon>Bacillati</taxon>
        <taxon>Actinomycetota</taxon>
        <taxon>Actinomycetes</taxon>
        <taxon>Pseudonocardiales</taxon>
        <taxon>Pseudonocardiaceae</taxon>
        <taxon>Actinomycetospora</taxon>
    </lineage>
</organism>
<dbReference type="RefSeq" id="WP_286051714.1">
    <property type="nucleotide sequence ID" value="NZ_JASVWF010000001.1"/>
</dbReference>
<evidence type="ECO:0000313" key="1">
    <source>
        <dbReference type="EMBL" id="MDL5155629.1"/>
    </source>
</evidence>
<accession>A0ABT7M4P5</accession>
<protein>
    <submittedName>
        <fullName evidence="1">Uncharacterized protein</fullName>
    </submittedName>
</protein>
<evidence type="ECO:0000313" key="2">
    <source>
        <dbReference type="Proteomes" id="UP001231924"/>
    </source>
</evidence>
<sequence>MTTSMYYEDPDGNFVEMQIDLFDDPDDATAFLVGAEFASDPVGPPFDPEAMVAARRAGASVDELTTQEWASHTVGPDPMTALGGN</sequence>
<reference evidence="1 2" key="1">
    <citation type="submission" date="2023-06" db="EMBL/GenBank/DDBJ databases">
        <title>Actinomycetospora Odt1-22.</title>
        <authorList>
            <person name="Supong K."/>
        </authorList>
    </citation>
    <scope>NUCLEOTIDE SEQUENCE [LARGE SCALE GENOMIC DNA]</scope>
    <source>
        <strain evidence="1 2">Odt1-22</strain>
    </source>
</reference>
<keyword evidence="2" id="KW-1185">Reference proteome</keyword>
<name>A0ABT7M4P5_9PSEU</name>
<dbReference type="EMBL" id="JASVWF010000001">
    <property type="protein sequence ID" value="MDL5155629.1"/>
    <property type="molecule type" value="Genomic_DNA"/>
</dbReference>
<comment type="caution">
    <text evidence="1">The sequence shown here is derived from an EMBL/GenBank/DDBJ whole genome shotgun (WGS) entry which is preliminary data.</text>
</comment>
<dbReference type="Proteomes" id="UP001231924">
    <property type="component" value="Unassembled WGS sequence"/>
</dbReference>
<gene>
    <name evidence="1" type="ORF">QRT03_06665</name>
</gene>